<evidence type="ECO:0000313" key="8">
    <source>
        <dbReference type="Proteomes" id="UP001370490"/>
    </source>
</evidence>
<evidence type="ECO:0000256" key="4">
    <source>
        <dbReference type="ARBA" id="ARBA00023163"/>
    </source>
</evidence>
<dbReference type="GO" id="GO:0009742">
    <property type="term" value="P:brassinosteroid mediated signaling pathway"/>
    <property type="evidence" value="ECO:0007669"/>
    <property type="project" value="UniProtKB-UniRule"/>
</dbReference>
<dbReference type="PANTHER" id="PTHR31506">
    <property type="entry name" value="BES1/BZR1 HOMOLOG PROTEIN 3-RELATED"/>
    <property type="match status" value="1"/>
</dbReference>
<dbReference type="EMBL" id="JBAMMX010000004">
    <property type="protein sequence ID" value="KAK6943209.1"/>
    <property type="molecule type" value="Genomic_DNA"/>
</dbReference>
<evidence type="ECO:0000256" key="3">
    <source>
        <dbReference type="ARBA" id="ARBA00023125"/>
    </source>
</evidence>
<dbReference type="PANTHER" id="PTHR31506:SF21">
    <property type="entry name" value="PROTEIN BZR1 HOMOLOG"/>
    <property type="match status" value="1"/>
</dbReference>
<dbReference type="GO" id="GO:0003700">
    <property type="term" value="F:DNA-binding transcription factor activity"/>
    <property type="evidence" value="ECO:0007669"/>
    <property type="project" value="UniProtKB-UniRule"/>
</dbReference>
<keyword evidence="2 5" id="KW-0805">Transcription regulation</keyword>
<evidence type="ECO:0000313" key="7">
    <source>
        <dbReference type="EMBL" id="KAK6943209.1"/>
    </source>
</evidence>
<dbReference type="Proteomes" id="UP001370490">
    <property type="component" value="Unassembled WGS sequence"/>
</dbReference>
<dbReference type="InterPro" id="IPR008540">
    <property type="entry name" value="BES1_N"/>
</dbReference>
<evidence type="ECO:0000256" key="5">
    <source>
        <dbReference type="RuleBase" id="RU369040"/>
    </source>
</evidence>
<dbReference type="Pfam" id="PF05687">
    <property type="entry name" value="BES1_N"/>
    <property type="match status" value="1"/>
</dbReference>
<comment type="caution">
    <text evidence="7">The sequence shown here is derived from an EMBL/GenBank/DDBJ whole genome shotgun (WGS) entry which is preliminary data.</text>
</comment>
<dbReference type="InterPro" id="IPR033264">
    <property type="entry name" value="BZR"/>
</dbReference>
<comment type="similarity">
    <text evidence="1 5">Belongs to the BZR/LAT61 family.</text>
</comment>
<keyword evidence="3 5" id="KW-0238">DNA-binding</keyword>
<protein>
    <recommendedName>
        <fullName evidence="5">Protein BZR1 homolog</fullName>
    </recommendedName>
    <alternativeName>
        <fullName evidence="5">Protein BRASSINAZOLE-RESISTANT 1 homolog</fullName>
    </alternativeName>
</protein>
<evidence type="ECO:0000256" key="1">
    <source>
        <dbReference type="ARBA" id="ARBA00005909"/>
    </source>
</evidence>
<gene>
    <name evidence="7" type="ORF">RJ641_028586</name>
</gene>
<keyword evidence="4 5" id="KW-0804">Transcription</keyword>
<accession>A0AAN8VZH6</accession>
<comment type="subcellular location">
    <subcellularLocation>
        <location evidence="5">Nucleus</location>
    </subcellularLocation>
</comment>
<proteinExistence type="inferred from homology"/>
<dbReference type="AlphaFoldDB" id="A0AAN8VZH6"/>
<keyword evidence="8" id="KW-1185">Reference proteome</keyword>
<organism evidence="7 8">
    <name type="scientific">Dillenia turbinata</name>
    <dbReference type="NCBI Taxonomy" id="194707"/>
    <lineage>
        <taxon>Eukaryota</taxon>
        <taxon>Viridiplantae</taxon>
        <taxon>Streptophyta</taxon>
        <taxon>Embryophyta</taxon>
        <taxon>Tracheophyta</taxon>
        <taxon>Spermatophyta</taxon>
        <taxon>Magnoliopsida</taxon>
        <taxon>eudicotyledons</taxon>
        <taxon>Gunneridae</taxon>
        <taxon>Pentapetalae</taxon>
        <taxon>Dilleniales</taxon>
        <taxon>Dilleniaceae</taxon>
        <taxon>Dillenia</taxon>
    </lineage>
</organism>
<comment type="function">
    <text evidence="5">Functions in brassinosteroid signaling. May function as transcriptional repressor.</text>
</comment>
<feature type="domain" description="BES1/BZR1 plant transcription factor N-terminal" evidence="6">
    <location>
        <begin position="1"/>
        <end position="74"/>
    </location>
</feature>
<dbReference type="GO" id="GO:0006351">
    <property type="term" value="P:DNA-templated transcription"/>
    <property type="evidence" value="ECO:0007669"/>
    <property type="project" value="InterPro"/>
</dbReference>
<dbReference type="GO" id="GO:0003677">
    <property type="term" value="F:DNA binding"/>
    <property type="evidence" value="ECO:0007669"/>
    <property type="project" value="UniProtKB-UniRule"/>
</dbReference>
<evidence type="ECO:0000256" key="2">
    <source>
        <dbReference type="ARBA" id="ARBA00023015"/>
    </source>
</evidence>
<evidence type="ECO:0000259" key="6">
    <source>
        <dbReference type="Pfam" id="PF05687"/>
    </source>
</evidence>
<dbReference type="GO" id="GO:0005634">
    <property type="term" value="C:nucleus"/>
    <property type="evidence" value="ECO:0007669"/>
    <property type="project" value="UniProtKB-SubCell"/>
</dbReference>
<name>A0AAN8VZH6_9MAGN</name>
<sequence>MRAHGNDQLHKHVENNDMLKALCVEAGWHVAEDGTIFRKQLPKYTLSFTLQSAGSCNNVPSSYQDASVAVSQPRMPSPKIWFLITSARKIVRGALGVIDLLSVGITDCNKHNIDIHCPLFSESPTNISLFPLNFSHISVTFHLQDNKTRSDY</sequence>
<keyword evidence="5" id="KW-1070">Brassinosteroid signaling pathway</keyword>
<reference evidence="7 8" key="1">
    <citation type="submission" date="2023-12" db="EMBL/GenBank/DDBJ databases">
        <title>A high-quality genome assembly for Dillenia turbinata (Dilleniales).</title>
        <authorList>
            <person name="Chanderbali A."/>
        </authorList>
    </citation>
    <scope>NUCLEOTIDE SEQUENCE [LARGE SCALE GENOMIC DNA]</scope>
    <source>
        <strain evidence="7">LSX21</strain>
        <tissue evidence="7">Leaf</tissue>
    </source>
</reference>